<dbReference type="Gene3D" id="2.40.100.10">
    <property type="entry name" value="Cyclophilin-like"/>
    <property type="match status" value="1"/>
</dbReference>
<evidence type="ECO:0000256" key="8">
    <source>
        <dbReference type="RuleBase" id="RU365081"/>
    </source>
</evidence>
<dbReference type="PRINTS" id="PR00153">
    <property type="entry name" value="CSAPPISMRASE"/>
</dbReference>
<dbReference type="OrthoDB" id="2083at2759"/>
<dbReference type="InterPro" id="IPR000504">
    <property type="entry name" value="RRM_dom"/>
</dbReference>
<dbReference type="InterPro" id="IPR035979">
    <property type="entry name" value="RBD_domain_sf"/>
</dbReference>
<protein>
    <recommendedName>
        <fullName evidence="8">Peptidyl-prolyl cis-trans isomerase</fullName>
        <shortName evidence="8">PPIase</shortName>
        <ecNumber evidence="8">5.2.1.8</ecNumber>
    </recommendedName>
</protein>
<evidence type="ECO:0000256" key="4">
    <source>
        <dbReference type="ARBA" id="ARBA00023110"/>
    </source>
</evidence>
<dbReference type="Pfam" id="PF00160">
    <property type="entry name" value="Pro_isomerase"/>
    <property type="match status" value="1"/>
</dbReference>
<feature type="domain" description="RRM" evidence="10">
    <location>
        <begin position="300"/>
        <end position="378"/>
    </location>
</feature>
<accession>A0A0L0DPL5</accession>
<evidence type="ECO:0000256" key="3">
    <source>
        <dbReference type="ARBA" id="ARBA00022884"/>
    </source>
</evidence>
<dbReference type="GeneID" id="25568361"/>
<dbReference type="InterPro" id="IPR002130">
    <property type="entry name" value="Cyclophilin-type_PPIase_dom"/>
</dbReference>
<proteinExistence type="inferred from homology"/>
<dbReference type="PANTHER" id="PTHR45843">
    <property type="entry name" value="PEPTIDYL-PROLYL CIS-TRANS ISOMERASE-LIKE 4"/>
    <property type="match status" value="1"/>
</dbReference>
<evidence type="ECO:0000313" key="11">
    <source>
        <dbReference type="EMBL" id="KNC54237.1"/>
    </source>
</evidence>
<evidence type="ECO:0000256" key="6">
    <source>
        <dbReference type="ARBA" id="ARBA00023242"/>
    </source>
</evidence>
<dbReference type="CDD" id="cd12235">
    <property type="entry name" value="RRM_PPIL4"/>
    <property type="match status" value="1"/>
</dbReference>
<dbReference type="GO" id="GO:0003723">
    <property type="term" value="F:RNA binding"/>
    <property type="evidence" value="ECO:0007669"/>
    <property type="project" value="UniProtKB-UniRule"/>
</dbReference>
<dbReference type="EC" id="5.2.1.8" evidence="8"/>
<reference evidence="11 12" key="1">
    <citation type="submission" date="2010-05" db="EMBL/GenBank/DDBJ databases">
        <title>The Genome Sequence of Thecamonas trahens ATCC 50062.</title>
        <authorList>
            <consortium name="The Broad Institute Genome Sequencing Platform"/>
            <person name="Russ C."/>
            <person name="Cuomo C."/>
            <person name="Shea T."/>
            <person name="Young S.K."/>
            <person name="Zeng Q."/>
            <person name="Koehrsen M."/>
            <person name="Haas B."/>
            <person name="Borodovsky M."/>
            <person name="Guigo R."/>
            <person name="Alvarado L."/>
            <person name="Berlin A."/>
            <person name="Bochicchio J."/>
            <person name="Borenstein D."/>
            <person name="Chapman S."/>
            <person name="Chen Z."/>
            <person name="Freedman E."/>
            <person name="Gellesch M."/>
            <person name="Goldberg J."/>
            <person name="Griggs A."/>
            <person name="Gujja S."/>
            <person name="Heilman E."/>
            <person name="Heiman D."/>
            <person name="Hepburn T."/>
            <person name="Howarth C."/>
            <person name="Jen D."/>
            <person name="Larson L."/>
            <person name="Mehta T."/>
            <person name="Park D."/>
            <person name="Pearson M."/>
            <person name="Roberts A."/>
            <person name="Saif S."/>
            <person name="Shenoy N."/>
            <person name="Sisk P."/>
            <person name="Stolte C."/>
            <person name="Sykes S."/>
            <person name="Thomson T."/>
            <person name="Walk T."/>
            <person name="White J."/>
            <person name="Yandava C."/>
            <person name="Burger G."/>
            <person name="Gray M.W."/>
            <person name="Holland P.W.H."/>
            <person name="King N."/>
            <person name="Lang F.B.F."/>
            <person name="Roger A.J."/>
            <person name="Ruiz-Trillo I."/>
            <person name="Lander E."/>
            <person name="Nusbaum C."/>
        </authorList>
    </citation>
    <scope>NUCLEOTIDE SEQUENCE [LARGE SCALE GENOMIC DNA]</scope>
    <source>
        <strain evidence="11 12">ATCC 50062</strain>
    </source>
</reference>
<name>A0A0L0DPL5_THETB</name>
<evidence type="ECO:0000313" key="12">
    <source>
        <dbReference type="Proteomes" id="UP000054408"/>
    </source>
</evidence>
<dbReference type="InterPro" id="IPR035542">
    <property type="entry name" value="CRIP"/>
</dbReference>
<dbReference type="GO" id="GO:0005634">
    <property type="term" value="C:nucleus"/>
    <property type="evidence" value="ECO:0007669"/>
    <property type="project" value="UniProtKB-SubCell"/>
</dbReference>
<dbReference type="SUPFAM" id="SSF50891">
    <property type="entry name" value="Cyclophilin-like"/>
    <property type="match status" value="1"/>
</dbReference>
<keyword evidence="5 8" id="KW-0413">Isomerase</keyword>
<dbReference type="GO" id="GO:0003755">
    <property type="term" value="F:peptidyl-prolyl cis-trans isomerase activity"/>
    <property type="evidence" value="ECO:0007669"/>
    <property type="project" value="UniProtKB-UniRule"/>
</dbReference>
<comment type="function">
    <text evidence="8">PPIases accelerate the folding of proteins. It catalyzes the cis-trans isomerization of proline imidic peptide bonds in oligopeptides.</text>
</comment>
<feature type="domain" description="PPIase cyclophilin-type" evidence="9">
    <location>
        <begin position="1"/>
        <end position="206"/>
    </location>
</feature>
<sequence length="395" mass="42283">MGSVLLETTLGNIVIDVHAEVAPVASYNFLKLSKIKFYVGSLFFNVLKGFVVETGDPVGIGCGGTSVFGLLGKPPPLPMAAKMAPAAPASDEGVAQGQVLAECEGGSQVLAGMDSAHRWFGDEISVLLRHDARGAVAMANKAPGKNGSQFYITLADRSASLDALNGKHTVFGQVAEGFDVLDALDAAVVDDAGRPFHNLRIRDTHVLVDPFPDPPGLAALAPVELRSPWRFRPAETALFGDSRIDDSEAETTALAAAEAEADAEGEDAEERRLAREARKRAQVLEIIGDLPSADVAPPDTVLFVCKLNPVTQDDDLHTIFSQFGPIVECAVVRDRATGDSLCYAFIEFATKDDCERAYFKMDNALIDDRRIKVDFSQSHPPLSPASHRPPPTYPS</sequence>
<evidence type="ECO:0000259" key="10">
    <source>
        <dbReference type="PROSITE" id="PS50102"/>
    </source>
</evidence>
<dbReference type="STRING" id="461836.A0A0L0DPL5"/>
<comment type="similarity">
    <text evidence="8">Belongs to the cyclophilin-type PPIase family. PPIL4 subfamily.</text>
</comment>
<dbReference type="InterPro" id="IPR012677">
    <property type="entry name" value="Nucleotide-bd_a/b_plait_sf"/>
</dbReference>
<dbReference type="EMBL" id="GL349487">
    <property type="protein sequence ID" value="KNC54237.1"/>
    <property type="molecule type" value="Genomic_DNA"/>
</dbReference>
<evidence type="ECO:0000256" key="7">
    <source>
        <dbReference type="PROSITE-ProRule" id="PRU00176"/>
    </source>
</evidence>
<keyword evidence="6 8" id="KW-0539">Nucleus</keyword>
<dbReference type="Proteomes" id="UP000054408">
    <property type="component" value="Unassembled WGS sequence"/>
</dbReference>
<dbReference type="RefSeq" id="XP_013753875.1">
    <property type="nucleotide sequence ID" value="XM_013898421.1"/>
</dbReference>
<keyword evidence="12" id="KW-1185">Reference proteome</keyword>
<dbReference type="PROSITE" id="PS50102">
    <property type="entry name" value="RRM"/>
    <property type="match status" value="1"/>
</dbReference>
<evidence type="ECO:0000259" key="9">
    <source>
        <dbReference type="PROSITE" id="PS50072"/>
    </source>
</evidence>
<dbReference type="PROSITE" id="PS50072">
    <property type="entry name" value="CSA_PPIASE_2"/>
    <property type="match status" value="1"/>
</dbReference>
<evidence type="ECO:0000256" key="5">
    <source>
        <dbReference type="ARBA" id="ARBA00023235"/>
    </source>
</evidence>
<keyword evidence="4 8" id="KW-0697">Rotamase</keyword>
<evidence type="ECO:0000256" key="1">
    <source>
        <dbReference type="ARBA" id="ARBA00000971"/>
    </source>
</evidence>
<keyword evidence="3 7" id="KW-0694">RNA-binding</keyword>
<comment type="subcellular location">
    <subcellularLocation>
        <location evidence="2 8">Nucleus</location>
    </subcellularLocation>
</comment>
<dbReference type="OMA" id="APKCCEN"/>
<dbReference type="SMART" id="SM00360">
    <property type="entry name" value="RRM"/>
    <property type="match status" value="1"/>
</dbReference>
<gene>
    <name evidence="11" type="ORF">AMSG_10031</name>
</gene>
<comment type="catalytic activity">
    <reaction evidence="1 8">
        <text>[protein]-peptidylproline (omega=180) = [protein]-peptidylproline (omega=0)</text>
        <dbReference type="Rhea" id="RHEA:16237"/>
        <dbReference type="Rhea" id="RHEA-COMP:10747"/>
        <dbReference type="Rhea" id="RHEA-COMP:10748"/>
        <dbReference type="ChEBI" id="CHEBI:83833"/>
        <dbReference type="ChEBI" id="CHEBI:83834"/>
        <dbReference type="EC" id="5.2.1.8"/>
    </reaction>
</comment>
<dbReference type="SUPFAM" id="SSF54928">
    <property type="entry name" value="RNA-binding domain, RBD"/>
    <property type="match status" value="1"/>
</dbReference>
<dbReference type="InterPro" id="IPR029000">
    <property type="entry name" value="Cyclophilin-like_dom_sf"/>
</dbReference>
<dbReference type="AlphaFoldDB" id="A0A0L0DPL5"/>
<dbReference type="PANTHER" id="PTHR45843:SF1">
    <property type="entry name" value="PEPTIDYL-PROLYL CIS-TRANS ISOMERASE-LIKE 4"/>
    <property type="match status" value="1"/>
</dbReference>
<dbReference type="Gene3D" id="3.30.70.330">
    <property type="match status" value="1"/>
</dbReference>
<dbReference type="eggNOG" id="KOG0415">
    <property type="taxonomic scope" value="Eukaryota"/>
</dbReference>
<organism evidence="11 12">
    <name type="scientific">Thecamonas trahens ATCC 50062</name>
    <dbReference type="NCBI Taxonomy" id="461836"/>
    <lineage>
        <taxon>Eukaryota</taxon>
        <taxon>Apusozoa</taxon>
        <taxon>Apusomonadida</taxon>
        <taxon>Apusomonadidae</taxon>
        <taxon>Thecamonas</taxon>
    </lineage>
</organism>
<evidence type="ECO:0000256" key="2">
    <source>
        <dbReference type="ARBA" id="ARBA00004123"/>
    </source>
</evidence>
<dbReference type="Pfam" id="PF00076">
    <property type="entry name" value="RRM_1"/>
    <property type="match status" value="1"/>
</dbReference>